<dbReference type="AlphaFoldDB" id="A0A1G7D514"/>
<dbReference type="Pfam" id="PF18906">
    <property type="entry name" value="Phage_tube_2"/>
    <property type="match status" value="1"/>
</dbReference>
<name>A0A1G7D514_9RHOB</name>
<dbReference type="InterPro" id="IPR044000">
    <property type="entry name" value="Phage_tube_2"/>
</dbReference>
<gene>
    <name evidence="1" type="ORF">SAMN04488105_1049</name>
</gene>
<reference evidence="2" key="1">
    <citation type="submission" date="2016-10" db="EMBL/GenBank/DDBJ databases">
        <authorList>
            <person name="Varghese N."/>
            <person name="Submissions S."/>
        </authorList>
    </citation>
    <scope>NUCLEOTIDE SEQUENCE [LARGE SCALE GENOMIC DNA]</scope>
    <source>
        <strain evidence="2">DSM 10146</strain>
    </source>
</reference>
<dbReference type="Proteomes" id="UP000198994">
    <property type="component" value="Unassembled WGS sequence"/>
</dbReference>
<evidence type="ECO:0000313" key="1">
    <source>
        <dbReference type="EMBL" id="SDE46583.1"/>
    </source>
</evidence>
<dbReference type="EMBL" id="FNAV01000004">
    <property type="protein sequence ID" value="SDE46583.1"/>
    <property type="molecule type" value="Genomic_DNA"/>
</dbReference>
<dbReference type="STRING" id="282683.SAMN04488105_1049"/>
<proteinExistence type="predicted"/>
<organism evidence="1 2">
    <name type="scientific">Salipiger thiooxidans</name>
    <dbReference type="NCBI Taxonomy" id="282683"/>
    <lineage>
        <taxon>Bacteria</taxon>
        <taxon>Pseudomonadati</taxon>
        <taxon>Pseudomonadota</taxon>
        <taxon>Alphaproteobacteria</taxon>
        <taxon>Rhodobacterales</taxon>
        <taxon>Roseobacteraceae</taxon>
        <taxon>Salipiger</taxon>
    </lineage>
</organism>
<keyword evidence="2" id="KW-1185">Reference proteome</keyword>
<sequence length="310" mass="32858">MTLYFRKKVLLAKIESVYGTDATPTGAANAILASEISIRPMEGSDLDRGHDTPYLGANATIPVDVHAVISFRVELAGSGTAGTAPAWGPVLRACGVAETVTALTDVVYNPISGSFESATIYLNIDGTLYALLGARGDCKLTVNASGIPQLEFTMTGLWVKPVAAALPSPDYSAFLKPLAGTKANTPTFTIDGDPYVLRNFQLGFGNDVQGRFLIGEEEIVIVDRSDMIEMQIKAVPLATLDPFALARDQTAVPVQLVHGTSAGNIATLDVPDALMQRPTGITEAQGIKEWPLRMVPLPGAGNDQWTLTLT</sequence>
<dbReference type="RefSeq" id="WP_089956887.1">
    <property type="nucleotide sequence ID" value="NZ_FNAV01000004.1"/>
</dbReference>
<accession>A0A1G7D514</accession>
<protein>
    <submittedName>
        <fullName evidence="1">Uncharacterized protein</fullName>
    </submittedName>
</protein>
<evidence type="ECO:0000313" key="2">
    <source>
        <dbReference type="Proteomes" id="UP000198994"/>
    </source>
</evidence>
<dbReference type="OrthoDB" id="7325655at2"/>